<keyword evidence="1" id="KW-1133">Transmembrane helix</keyword>
<organism evidence="2 3">
    <name type="scientific">Candidatus Acididesulfobacter diazotrophicus</name>
    <dbReference type="NCBI Taxonomy" id="2597226"/>
    <lineage>
        <taxon>Bacteria</taxon>
        <taxon>Deltaproteobacteria</taxon>
        <taxon>Candidatus Acidulodesulfobacterales</taxon>
        <taxon>Candidatus Acididesulfobacter</taxon>
    </lineage>
</organism>
<evidence type="ECO:0000256" key="1">
    <source>
        <dbReference type="SAM" id="Phobius"/>
    </source>
</evidence>
<feature type="transmembrane region" description="Helical" evidence="1">
    <location>
        <begin position="373"/>
        <end position="392"/>
    </location>
</feature>
<accession>A0A519BPF7</accession>
<evidence type="ECO:0000313" key="2">
    <source>
        <dbReference type="EMBL" id="RZD19147.1"/>
    </source>
</evidence>
<keyword evidence="1" id="KW-0472">Membrane</keyword>
<dbReference type="EMBL" id="SGBB01000002">
    <property type="protein sequence ID" value="RZD19147.1"/>
    <property type="molecule type" value="Genomic_DNA"/>
</dbReference>
<evidence type="ECO:0000313" key="3">
    <source>
        <dbReference type="Proteomes" id="UP000319296"/>
    </source>
</evidence>
<feature type="transmembrane region" description="Helical" evidence="1">
    <location>
        <begin position="283"/>
        <end position="305"/>
    </location>
</feature>
<gene>
    <name evidence="2" type="ORF">EVG15_01545</name>
</gene>
<dbReference type="Proteomes" id="UP000319296">
    <property type="component" value="Unassembled WGS sequence"/>
</dbReference>
<evidence type="ECO:0008006" key="4">
    <source>
        <dbReference type="Google" id="ProtNLM"/>
    </source>
</evidence>
<feature type="transmembrane region" description="Helical" evidence="1">
    <location>
        <begin position="249"/>
        <end position="271"/>
    </location>
</feature>
<feature type="transmembrane region" description="Helical" evidence="1">
    <location>
        <begin position="146"/>
        <end position="170"/>
    </location>
</feature>
<reference evidence="2 3" key="1">
    <citation type="journal article" date="2019" name="ISME J.">
        <title>Insights into ecological role of a new deltaproteobacterial order Candidatus Acidulodesulfobacterales by metagenomics and metatranscriptomics.</title>
        <authorList>
            <person name="Tan S."/>
            <person name="Liu J."/>
            <person name="Fang Y."/>
            <person name="Hedlund B.P."/>
            <person name="Lian Z.H."/>
            <person name="Huang L.Y."/>
            <person name="Li J.T."/>
            <person name="Huang L.N."/>
            <person name="Li W.J."/>
            <person name="Jiang H.C."/>
            <person name="Dong H.L."/>
            <person name="Shu W.S."/>
        </authorList>
    </citation>
    <scope>NUCLEOTIDE SEQUENCE [LARGE SCALE GENOMIC DNA]</scope>
    <source>
        <strain evidence="2">AP1</strain>
    </source>
</reference>
<feature type="transmembrane region" description="Helical" evidence="1">
    <location>
        <begin position="51"/>
        <end position="76"/>
    </location>
</feature>
<sequence length="423" mass="48212">MNSGDSSVNIALRHIKTGSIFLILFFYYMFIDSNNFLTYFFMNTKIISLTHIFTLGFLLMVIMGASYMLLPVALGVKIAFEKTFYYVYYTYIIALIVFILGMHYFSPVFIALGGCLLFASVIIYNINMMISLKKIRKWDYTSFGILFAYIYLFIGLSIGTYMALSFYFNIGGKYIFDSLMSHIYLMFAGFIIMLFIAISYRLLPMFYMTKTPKNFIWLADFIILNAGIILLVISSIIDGFYNLFGLGLFYAGGILLSAGIIVFCFEFFNLMNGRIKKKWDITIFYLYLGIIFLLAAVFMGNLILFLPERAIAENPGIYYAFGFIGLFGYAGMVIIGFLHKIFPFLISLKKFEKVKKGAYKGLIGNMQKKYMQYIDLILFAAAVPAASFSLLILDINLIKISSALLIVASVIFLINLFIMEKSS</sequence>
<feature type="transmembrane region" description="Helical" evidence="1">
    <location>
        <begin position="317"/>
        <end position="346"/>
    </location>
</feature>
<feature type="transmembrane region" description="Helical" evidence="1">
    <location>
        <begin position="182"/>
        <end position="203"/>
    </location>
</feature>
<comment type="caution">
    <text evidence="2">The sequence shown here is derived from an EMBL/GenBank/DDBJ whole genome shotgun (WGS) entry which is preliminary data.</text>
</comment>
<proteinExistence type="predicted"/>
<feature type="transmembrane region" description="Helical" evidence="1">
    <location>
        <begin position="108"/>
        <end position="126"/>
    </location>
</feature>
<keyword evidence="1" id="KW-0812">Transmembrane</keyword>
<feature type="transmembrane region" description="Helical" evidence="1">
    <location>
        <begin position="398"/>
        <end position="418"/>
    </location>
</feature>
<feature type="transmembrane region" description="Helical" evidence="1">
    <location>
        <begin position="83"/>
        <end position="102"/>
    </location>
</feature>
<name>A0A519BPF7_9DELT</name>
<protein>
    <recommendedName>
        <fullName evidence="4">Cbb3-type cytochrome c oxidase subunit I</fullName>
    </recommendedName>
</protein>
<feature type="transmembrane region" description="Helical" evidence="1">
    <location>
        <begin position="12"/>
        <end position="31"/>
    </location>
</feature>
<dbReference type="AlphaFoldDB" id="A0A519BPF7"/>
<feature type="transmembrane region" description="Helical" evidence="1">
    <location>
        <begin position="215"/>
        <end position="237"/>
    </location>
</feature>